<evidence type="ECO:0000256" key="1">
    <source>
        <dbReference type="SAM" id="MobiDB-lite"/>
    </source>
</evidence>
<dbReference type="EMBL" id="AP027732">
    <property type="protein sequence ID" value="BDZ49691.1"/>
    <property type="molecule type" value="Genomic_DNA"/>
</dbReference>
<evidence type="ECO:0000313" key="2">
    <source>
        <dbReference type="EMBL" id="BDZ49691.1"/>
    </source>
</evidence>
<organism evidence="2 3">
    <name type="scientific">Frondihabitans sucicola</name>
    <dbReference type="NCBI Taxonomy" id="1268041"/>
    <lineage>
        <taxon>Bacteria</taxon>
        <taxon>Bacillati</taxon>
        <taxon>Actinomycetota</taxon>
        <taxon>Actinomycetes</taxon>
        <taxon>Micrococcales</taxon>
        <taxon>Microbacteriaceae</taxon>
        <taxon>Frondihabitans</taxon>
    </lineage>
</organism>
<evidence type="ECO:0000313" key="3">
    <source>
        <dbReference type="Proteomes" id="UP001321486"/>
    </source>
</evidence>
<feature type="compositionally biased region" description="Acidic residues" evidence="1">
    <location>
        <begin position="71"/>
        <end position="85"/>
    </location>
</feature>
<dbReference type="Proteomes" id="UP001321486">
    <property type="component" value="Chromosome"/>
</dbReference>
<gene>
    <name evidence="2" type="ORF">GCM10025867_19320</name>
</gene>
<proteinExistence type="predicted"/>
<sequence>MCSPVSDGCTHGNANRGTRRFSDPARCPAVDELDGVRESRAESGSGLGDPLGRLRHGAQAFIRGADRNGDADVDDLGEVIDEDDPPAAMHPGTPKRPGSS</sequence>
<name>A0ABN6XXP6_9MICO</name>
<reference evidence="3" key="1">
    <citation type="journal article" date="2019" name="Int. J. Syst. Evol. Microbiol.">
        <title>The Global Catalogue of Microorganisms (GCM) 10K type strain sequencing project: providing services to taxonomists for standard genome sequencing and annotation.</title>
        <authorList>
            <consortium name="The Broad Institute Genomics Platform"/>
            <consortium name="The Broad Institute Genome Sequencing Center for Infectious Disease"/>
            <person name="Wu L."/>
            <person name="Ma J."/>
        </authorList>
    </citation>
    <scope>NUCLEOTIDE SEQUENCE [LARGE SCALE GENOMIC DNA]</scope>
    <source>
        <strain evidence="3">NBRC 108728</strain>
    </source>
</reference>
<keyword evidence="3" id="KW-1185">Reference proteome</keyword>
<feature type="region of interest" description="Disordered" evidence="1">
    <location>
        <begin position="1"/>
        <end position="100"/>
    </location>
</feature>
<protein>
    <submittedName>
        <fullName evidence="2">Uncharacterized protein</fullName>
    </submittedName>
</protein>
<accession>A0ABN6XXP6</accession>